<dbReference type="Pfam" id="PF16979">
    <property type="entry name" value="SIN1_PH"/>
    <property type="match status" value="1"/>
</dbReference>
<dbReference type="GO" id="GO:0005737">
    <property type="term" value="C:cytoplasm"/>
    <property type="evidence" value="ECO:0007669"/>
    <property type="project" value="TreeGrafter"/>
</dbReference>
<dbReference type="EMBL" id="BPLQ01007868">
    <property type="protein sequence ID" value="GIY32822.1"/>
    <property type="molecule type" value="Genomic_DNA"/>
</dbReference>
<dbReference type="InterPro" id="IPR008828">
    <property type="entry name" value="Sin1/Avo1"/>
</dbReference>
<organism evidence="5 6">
    <name type="scientific">Caerostris darwini</name>
    <dbReference type="NCBI Taxonomy" id="1538125"/>
    <lineage>
        <taxon>Eukaryota</taxon>
        <taxon>Metazoa</taxon>
        <taxon>Ecdysozoa</taxon>
        <taxon>Arthropoda</taxon>
        <taxon>Chelicerata</taxon>
        <taxon>Arachnida</taxon>
        <taxon>Araneae</taxon>
        <taxon>Araneomorphae</taxon>
        <taxon>Entelegynae</taxon>
        <taxon>Araneoidea</taxon>
        <taxon>Araneidae</taxon>
        <taxon>Caerostris</taxon>
    </lineage>
</organism>
<reference evidence="5 6" key="1">
    <citation type="submission" date="2021-06" db="EMBL/GenBank/DDBJ databases">
        <title>Caerostris darwini draft genome.</title>
        <authorList>
            <person name="Kono N."/>
            <person name="Arakawa K."/>
        </authorList>
    </citation>
    <scope>NUCLEOTIDE SEQUENCE [LARGE SCALE GENOMIC DNA]</scope>
</reference>
<protein>
    <submittedName>
        <fullName evidence="5">Target of rapamycin complex 2 subunit MAPKAP1</fullName>
    </submittedName>
</protein>
<accession>A0AAV4SKL3</accession>
<dbReference type="PANTHER" id="PTHR13335">
    <property type="entry name" value="TARGET OF RAPAMYCIN COMPLEX 2 SUBUNIT MAPKAP1"/>
    <property type="match status" value="1"/>
</dbReference>
<evidence type="ECO:0000313" key="5">
    <source>
        <dbReference type="EMBL" id="GIY32822.1"/>
    </source>
</evidence>
<keyword evidence="6" id="KW-1185">Reference proteome</keyword>
<name>A0AAV4SKL3_9ARAC</name>
<dbReference type="InterPro" id="IPR032679">
    <property type="entry name" value="Sin1_N"/>
</dbReference>
<evidence type="ECO:0000259" key="4">
    <source>
        <dbReference type="Pfam" id="PF16979"/>
    </source>
</evidence>
<evidence type="ECO:0000256" key="1">
    <source>
        <dbReference type="ARBA" id="ARBA00009407"/>
    </source>
</evidence>
<dbReference type="InterPro" id="IPR031313">
    <property type="entry name" value="Sin1_PH_dom"/>
</dbReference>
<dbReference type="GO" id="GO:0038203">
    <property type="term" value="P:TORC2 signaling"/>
    <property type="evidence" value="ECO:0007669"/>
    <property type="project" value="TreeGrafter"/>
</dbReference>
<dbReference type="Pfam" id="PF16978">
    <property type="entry name" value="CRIM"/>
    <property type="match status" value="1"/>
</dbReference>
<feature type="domain" description="SIN1-type PH" evidence="4">
    <location>
        <begin position="374"/>
        <end position="494"/>
    </location>
</feature>
<sequence length="529" mass="60227">MSFYDDRKFLLSHIHHSFITCDDTGMCEMAMLNEVVTDKALSQGDSNRPEFKILDYNAESDFLEAGQSYDIVSGMGFIGGHRHRSNTAQRLEKLKKDRQNQAKITHIQWKECPVILSEQDLSQLFPKKDLTKPKENKELVKSALSEALELFPAAPNNPFGEYARFDGRVNRSAPSKKILIYLTMLPTAERNYGMEVICLSNARVFDLIGLICWMYTNEGREPKLKPSVSNYCLKIAEETGEIDEDFPSLDANEFVGKFGFPFLALIERETKNSSLSVTVYIDDGPVKFDVSSLNLNLREVAELASHRLSMRKSSAYHIEKLDEQGIAIPLDSKLSNFQSLVFRLIFEDDVKERMQRDFETDEYDAHMKAVEAPLYRSFIVILIQKMGLNYDVQLGISGEKVEINPLPPKGAAKLLGRQQKPATLYMDSIAACEIVSKKYSGKNLAKNPPEFPDPGKCIFKLIQQVDQEFKKYVFETDPPTAQDIVKKVQIIIEMHSTNACKEYQLYRERKLQKRALKSQQSSSKGSMSR</sequence>
<dbReference type="Pfam" id="PF05422">
    <property type="entry name" value="SIN1"/>
    <property type="match status" value="1"/>
</dbReference>
<feature type="domain" description="CRIM" evidence="3">
    <location>
        <begin position="141"/>
        <end position="272"/>
    </location>
</feature>
<dbReference type="AlphaFoldDB" id="A0AAV4SKL3"/>
<dbReference type="GO" id="GO:0005546">
    <property type="term" value="F:phosphatidylinositol-4,5-bisphosphate binding"/>
    <property type="evidence" value="ECO:0007669"/>
    <property type="project" value="TreeGrafter"/>
</dbReference>
<dbReference type="InterPro" id="IPR031567">
    <property type="entry name" value="CRIM_dom"/>
</dbReference>
<dbReference type="GO" id="GO:0005886">
    <property type="term" value="C:plasma membrane"/>
    <property type="evidence" value="ECO:0007669"/>
    <property type="project" value="TreeGrafter"/>
</dbReference>
<gene>
    <name evidence="5" type="primary">mapkap1</name>
    <name evidence="5" type="ORF">CDAR_612411</name>
</gene>
<evidence type="ECO:0000259" key="3">
    <source>
        <dbReference type="Pfam" id="PF16978"/>
    </source>
</evidence>
<dbReference type="Gene3D" id="2.30.29.30">
    <property type="entry name" value="Pleckstrin-homology domain (PH domain)/Phosphotyrosine-binding domain (PTB)"/>
    <property type="match status" value="1"/>
</dbReference>
<comment type="caution">
    <text evidence="5">The sequence shown here is derived from an EMBL/GenBank/DDBJ whole genome shotgun (WGS) entry which is preliminary data.</text>
</comment>
<proteinExistence type="inferred from homology"/>
<evidence type="ECO:0000313" key="6">
    <source>
        <dbReference type="Proteomes" id="UP001054837"/>
    </source>
</evidence>
<dbReference type="Proteomes" id="UP001054837">
    <property type="component" value="Unassembled WGS sequence"/>
</dbReference>
<evidence type="ECO:0000259" key="2">
    <source>
        <dbReference type="Pfam" id="PF05422"/>
    </source>
</evidence>
<dbReference type="InterPro" id="IPR011993">
    <property type="entry name" value="PH-like_dom_sf"/>
</dbReference>
<feature type="domain" description="Sin1 N-terminal" evidence="2">
    <location>
        <begin position="18"/>
        <end position="130"/>
    </location>
</feature>
<dbReference type="GO" id="GO:0031932">
    <property type="term" value="C:TORC2 complex"/>
    <property type="evidence" value="ECO:0007669"/>
    <property type="project" value="InterPro"/>
</dbReference>
<comment type="similarity">
    <text evidence="1">Belongs to the SIN1 family.</text>
</comment>
<dbReference type="PANTHER" id="PTHR13335:SF1">
    <property type="entry name" value="TARGET OF RAPAMYCIN COMPLEX 2 SUBUNIT MAPKAP1"/>
    <property type="match status" value="1"/>
</dbReference>